<reference evidence="3" key="1">
    <citation type="submission" date="2016-10" db="EMBL/GenBank/DDBJ databases">
        <authorList>
            <person name="Varghese N."/>
            <person name="Submissions S."/>
        </authorList>
    </citation>
    <scope>NUCLEOTIDE SEQUENCE [LARGE SCALE GENOMIC DNA]</scope>
    <source>
        <strain evidence="3">DSM 25811 / CCM 8410 / LMG 26954 / E90</strain>
    </source>
</reference>
<dbReference type="AlphaFoldDB" id="A0A1G6KTZ3"/>
<proteinExistence type="predicted"/>
<keyword evidence="1" id="KW-0732">Signal</keyword>
<evidence type="ECO:0000256" key="1">
    <source>
        <dbReference type="SAM" id="SignalP"/>
    </source>
</evidence>
<dbReference type="STRING" id="1285928.SAMN04487894_102104"/>
<name>A0A1G6KTZ3_NIADE</name>
<dbReference type="EMBL" id="FMZO01000002">
    <property type="protein sequence ID" value="SDC34550.1"/>
    <property type="molecule type" value="Genomic_DNA"/>
</dbReference>
<gene>
    <name evidence="2" type="ORF">SAMN04487894_102104</name>
</gene>
<evidence type="ECO:0000313" key="3">
    <source>
        <dbReference type="Proteomes" id="UP000198757"/>
    </source>
</evidence>
<organism evidence="2 3">
    <name type="scientific">Niabella drilacis (strain DSM 25811 / CCM 8410 / CCUG 62505 / LMG 26954 / E90)</name>
    <dbReference type="NCBI Taxonomy" id="1285928"/>
    <lineage>
        <taxon>Bacteria</taxon>
        <taxon>Pseudomonadati</taxon>
        <taxon>Bacteroidota</taxon>
        <taxon>Chitinophagia</taxon>
        <taxon>Chitinophagales</taxon>
        <taxon>Chitinophagaceae</taxon>
        <taxon>Niabella</taxon>
    </lineage>
</organism>
<dbReference type="PROSITE" id="PS51257">
    <property type="entry name" value="PROKAR_LIPOPROTEIN"/>
    <property type="match status" value="1"/>
</dbReference>
<keyword evidence="3" id="KW-1185">Reference proteome</keyword>
<protein>
    <submittedName>
        <fullName evidence="2">Uncharacterized protein</fullName>
    </submittedName>
</protein>
<evidence type="ECO:0000313" key="2">
    <source>
        <dbReference type="EMBL" id="SDC34550.1"/>
    </source>
</evidence>
<dbReference type="RefSeq" id="WP_090388738.1">
    <property type="nucleotide sequence ID" value="NZ_FMZO01000002.1"/>
</dbReference>
<feature type="signal peptide" evidence="1">
    <location>
        <begin position="1"/>
        <end position="24"/>
    </location>
</feature>
<feature type="chain" id="PRO_5011449110" evidence="1">
    <location>
        <begin position="25"/>
        <end position="255"/>
    </location>
</feature>
<dbReference type="OrthoDB" id="668891at2"/>
<sequence length="255" mass="28785">MSKLSDLLLLFTALLLFSCGEKKADFTPASQVKDYFPVQIGKSITYRIDSTVFVKSGSQIEVHQYQVKHSIVDTTRDNQQRLTYIVQRSIRNADGSGGWSNNGRYYITPLENSVEVVEDNLRVVKIANPVLTGRSWKGNAFLPIGPYETAFGTQAGKEMNAWEFTFKSQGNESIEGQQYSDVWTIEQSNRIMNLPPPVSNPGYGSMEVSSEKYSRGIGLVYRNYQIYDFQPGYGDNGYQPTYAGFGITMWMIDHN</sequence>
<dbReference type="Proteomes" id="UP000198757">
    <property type="component" value="Unassembled WGS sequence"/>
</dbReference>
<accession>A0A1G6KTZ3</accession>